<dbReference type="AlphaFoldDB" id="A0A061D5T1"/>
<dbReference type="OrthoDB" id="440760at2759"/>
<feature type="domain" description="S1 motif" evidence="4">
    <location>
        <begin position="78"/>
        <end position="160"/>
    </location>
</feature>
<dbReference type="PANTHER" id="PTHR12686:SF8">
    <property type="entry name" value="EXOSOME COMPLEX COMPONENT CSL4"/>
    <property type="match status" value="1"/>
</dbReference>
<dbReference type="GO" id="GO:0006396">
    <property type="term" value="P:RNA processing"/>
    <property type="evidence" value="ECO:0007669"/>
    <property type="project" value="InterPro"/>
</dbReference>
<dbReference type="PROSITE" id="PS50126">
    <property type="entry name" value="S1"/>
    <property type="match status" value="1"/>
</dbReference>
<dbReference type="KEGG" id="bbig:BBBOND_0210645"/>
<dbReference type="GO" id="GO:0005730">
    <property type="term" value="C:nucleolus"/>
    <property type="evidence" value="ECO:0007669"/>
    <property type="project" value="UniProtKB-SubCell"/>
</dbReference>
<dbReference type="InterPro" id="IPR003029">
    <property type="entry name" value="S1_domain"/>
</dbReference>
<evidence type="ECO:0000313" key="5">
    <source>
        <dbReference type="EMBL" id="CDR95913.1"/>
    </source>
</evidence>
<evidence type="ECO:0000256" key="3">
    <source>
        <dbReference type="ARBA" id="ARBA00022835"/>
    </source>
</evidence>
<dbReference type="Pfam" id="PF10447">
    <property type="entry name" value="EXOSC1"/>
    <property type="match status" value="1"/>
</dbReference>
<comment type="subcellular location">
    <subcellularLocation>
        <location evidence="1">Nucleus</location>
        <location evidence="1">Nucleolus</location>
    </subcellularLocation>
</comment>
<dbReference type="PANTHER" id="PTHR12686">
    <property type="entry name" value="3'-5' EXORIBONUCLEASE CSL4-RELATED"/>
    <property type="match status" value="1"/>
</dbReference>
<organism evidence="5 6">
    <name type="scientific">Babesia bigemina</name>
    <dbReference type="NCBI Taxonomy" id="5866"/>
    <lineage>
        <taxon>Eukaryota</taxon>
        <taxon>Sar</taxon>
        <taxon>Alveolata</taxon>
        <taxon>Apicomplexa</taxon>
        <taxon>Aconoidasida</taxon>
        <taxon>Piroplasmida</taxon>
        <taxon>Babesiidae</taxon>
        <taxon>Babesia</taxon>
    </lineage>
</organism>
<accession>A0A061D5T1</accession>
<dbReference type="GeneID" id="24564454"/>
<dbReference type="InterPro" id="IPR039771">
    <property type="entry name" value="Csl4"/>
</dbReference>
<keyword evidence="6" id="KW-1185">Reference proteome</keyword>
<reference evidence="6" key="1">
    <citation type="submission" date="2014-06" db="EMBL/GenBank/DDBJ databases">
        <authorList>
            <person name="Aslett M."/>
            <person name="De Silva N."/>
        </authorList>
    </citation>
    <scope>NUCLEOTIDE SEQUENCE [LARGE SCALE GENOMIC DNA]</scope>
    <source>
        <strain evidence="6">Bond</strain>
    </source>
</reference>
<dbReference type="Proteomes" id="UP000033188">
    <property type="component" value="Chromosome 2"/>
</dbReference>
<dbReference type="STRING" id="5866.A0A061D5T1"/>
<evidence type="ECO:0000313" key="6">
    <source>
        <dbReference type="Proteomes" id="UP000033188"/>
    </source>
</evidence>
<dbReference type="Gene3D" id="2.40.50.140">
    <property type="entry name" value="Nucleic acid-binding proteins"/>
    <property type="match status" value="1"/>
</dbReference>
<dbReference type="InterPro" id="IPR012340">
    <property type="entry name" value="NA-bd_OB-fold"/>
</dbReference>
<evidence type="ECO:0000259" key="4">
    <source>
        <dbReference type="PROSITE" id="PS50126"/>
    </source>
</evidence>
<dbReference type="VEuPathDB" id="PiroplasmaDB:BBBOND_0210645"/>
<evidence type="ECO:0000256" key="2">
    <source>
        <dbReference type="ARBA" id="ARBA00022490"/>
    </source>
</evidence>
<keyword evidence="2" id="KW-0963">Cytoplasm</keyword>
<dbReference type="SUPFAM" id="SSF50249">
    <property type="entry name" value="Nucleic acid-binding proteins"/>
    <property type="match status" value="1"/>
</dbReference>
<dbReference type="GO" id="GO:0003723">
    <property type="term" value="F:RNA binding"/>
    <property type="evidence" value="ECO:0007669"/>
    <property type="project" value="InterPro"/>
</dbReference>
<dbReference type="RefSeq" id="XP_012768099.1">
    <property type="nucleotide sequence ID" value="XM_012912645.1"/>
</dbReference>
<proteinExistence type="predicted"/>
<keyword evidence="3" id="KW-0271">Exosome</keyword>
<dbReference type="InterPro" id="IPR019495">
    <property type="entry name" value="EXOSC1_C"/>
</dbReference>
<sequence length="167" mass="17797">MTNRVVLPGFCLGASAAKCADDNVHVRNTLIHSAVLGTATVNQDSKDGVSGCAAVLPHRFQVPTIALRTCATAAPAVGAIVVAQVSKLTANQVECCIVCIGDKPVPEGLKGVIMSSNIHESKAIDSTVYEWFRPGDFVRARVISTKRMVPISWKFFLGYKSGVVVKR</sequence>
<dbReference type="EMBL" id="LK391708">
    <property type="protein sequence ID" value="CDR95913.1"/>
    <property type="molecule type" value="Genomic_DNA"/>
</dbReference>
<dbReference type="GO" id="GO:0000178">
    <property type="term" value="C:exosome (RNase complex)"/>
    <property type="evidence" value="ECO:0007669"/>
    <property type="project" value="UniProtKB-KW"/>
</dbReference>
<gene>
    <name evidence="5" type="ORF">BBBOND_0210645</name>
</gene>
<protein>
    <recommendedName>
        <fullName evidence="4">S1 motif domain-containing protein</fullName>
    </recommendedName>
</protein>
<name>A0A061D5T1_BABBI</name>
<evidence type="ECO:0000256" key="1">
    <source>
        <dbReference type="ARBA" id="ARBA00004604"/>
    </source>
</evidence>